<dbReference type="InterPro" id="IPR058238">
    <property type="entry name" value="Lant_leader_dom"/>
</dbReference>
<dbReference type="RefSeq" id="WP_378289282.1">
    <property type="nucleotide sequence ID" value="NZ_JBHULE010000002.1"/>
</dbReference>
<reference evidence="2" key="1">
    <citation type="journal article" date="2019" name="Int. J. Syst. Evol. Microbiol.">
        <title>The Global Catalogue of Microorganisms (GCM) 10K type strain sequencing project: providing services to taxonomists for standard genome sequencing and annotation.</title>
        <authorList>
            <consortium name="The Broad Institute Genomics Platform"/>
            <consortium name="The Broad Institute Genome Sequencing Center for Infectious Disease"/>
            <person name="Wu L."/>
            <person name="Ma J."/>
        </authorList>
    </citation>
    <scope>NUCLEOTIDE SEQUENCE [LARGE SCALE GENOMIC DNA]</scope>
    <source>
        <strain evidence="2">KCTC 52274</strain>
    </source>
</reference>
<dbReference type="NCBIfam" id="NF038153">
    <property type="entry name" value="lant_leader_L1a"/>
    <property type="match status" value="1"/>
</dbReference>
<keyword evidence="2" id="KW-1185">Reference proteome</keyword>
<evidence type="ECO:0000313" key="2">
    <source>
        <dbReference type="Proteomes" id="UP001597319"/>
    </source>
</evidence>
<evidence type="ECO:0000313" key="1">
    <source>
        <dbReference type="EMBL" id="MFD2561517.1"/>
    </source>
</evidence>
<dbReference type="EMBL" id="JBHULE010000002">
    <property type="protein sequence ID" value="MFD2561517.1"/>
    <property type="molecule type" value="Genomic_DNA"/>
</dbReference>
<proteinExistence type="predicted"/>
<comment type="caution">
    <text evidence="1">The sequence shown here is derived from an EMBL/GenBank/DDBJ whole genome shotgun (WGS) entry which is preliminary data.</text>
</comment>
<gene>
    <name evidence="1" type="ORF">ACFSR1_02475</name>
</gene>
<dbReference type="Proteomes" id="UP001597319">
    <property type="component" value="Unassembled WGS sequence"/>
</dbReference>
<name>A0ABW5LDE2_9FLAO</name>
<protein>
    <submittedName>
        <fullName evidence="1">Class I lanthipeptide</fullName>
    </submittedName>
</protein>
<sequence length="52" mass="5805">MKKNKTQNISLKKLTIARISTDSMKRIEGGTSVVTSQQPEDGEIVGYCYDIK</sequence>
<accession>A0ABW5LDE2</accession>
<organism evidence="1 2">
    <name type="scientific">Aquimarina rubra</name>
    <dbReference type="NCBI Taxonomy" id="1920033"/>
    <lineage>
        <taxon>Bacteria</taxon>
        <taxon>Pseudomonadati</taxon>
        <taxon>Bacteroidota</taxon>
        <taxon>Flavobacteriia</taxon>
        <taxon>Flavobacteriales</taxon>
        <taxon>Flavobacteriaceae</taxon>
        <taxon>Aquimarina</taxon>
    </lineage>
</organism>